<proteinExistence type="predicted"/>
<dbReference type="EMBL" id="UZAI01019164">
    <property type="protein sequence ID" value="VDP43280.1"/>
    <property type="molecule type" value="Genomic_DNA"/>
</dbReference>
<organism evidence="1 2">
    <name type="scientific">Schistosoma margrebowiei</name>
    <dbReference type="NCBI Taxonomy" id="48269"/>
    <lineage>
        <taxon>Eukaryota</taxon>
        <taxon>Metazoa</taxon>
        <taxon>Spiralia</taxon>
        <taxon>Lophotrochozoa</taxon>
        <taxon>Platyhelminthes</taxon>
        <taxon>Trematoda</taxon>
        <taxon>Digenea</taxon>
        <taxon>Strigeidida</taxon>
        <taxon>Schistosomatoidea</taxon>
        <taxon>Schistosomatidae</taxon>
        <taxon>Schistosoma</taxon>
    </lineage>
</organism>
<name>A0A183N2B3_9TREM</name>
<evidence type="ECO:0000313" key="1">
    <source>
        <dbReference type="EMBL" id="VDP43280.1"/>
    </source>
</evidence>
<dbReference type="Proteomes" id="UP000277204">
    <property type="component" value="Unassembled WGS sequence"/>
</dbReference>
<reference evidence="1 2" key="1">
    <citation type="submission" date="2018-11" db="EMBL/GenBank/DDBJ databases">
        <authorList>
            <consortium name="Pathogen Informatics"/>
        </authorList>
    </citation>
    <scope>NUCLEOTIDE SEQUENCE [LARGE SCALE GENOMIC DNA]</scope>
    <source>
        <strain evidence="1 2">Zambia</strain>
    </source>
</reference>
<keyword evidence="2" id="KW-1185">Reference proteome</keyword>
<evidence type="ECO:0000313" key="2">
    <source>
        <dbReference type="Proteomes" id="UP000277204"/>
    </source>
</evidence>
<accession>A0A183N2B3</accession>
<protein>
    <submittedName>
        <fullName evidence="1">Uncharacterized protein</fullName>
    </submittedName>
</protein>
<gene>
    <name evidence="1" type="ORF">SMRZ_LOCUS22438</name>
</gene>
<sequence length="193" mass="22036">MDSRLLRKQMAYEPIVGHRLPWYCISLRCSTAFWIKLLDQRLWSVCNATVHLAATNAKICNCDPIKLDICNDHLSLSKNSKSVIESHRSSELNETQNHCETKVSNQPKSFQISHVIIPDMIFPNDSHISDEISYKSEEKKISEVSNLDVISYTTNPHDTFASCGKLVHCEEQVLNELDFDYNLDDCISTAVYP</sequence>
<dbReference type="AlphaFoldDB" id="A0A183N2B3"/>